<keyword evidence="4" id="KW-1185">Reference proteome</keyword>
<dbReference type="eggNOG" id="ENOG502T5RY">
    <property type="taxonomic scope" value="Eukaryota"/>
</dbReference>
<gene>
    <name evidence="3" type="ORF">EPUS_06790</name>
</gene>
<dbReference type="PROSITE" id="PS00379">
    <property type="entry name" value="CDP_ALCOHOL_P_TRANSF"/>
    <property type="match status" value="1"/>
</dbReference>
<evidence type="ECO:0008006" key="5">
    <source>
        <dbReference type="Google" id="ProtNLM"/>
    </source>
</evidence>
<dbReference type="EMBL" id="KE721519">
    <property type="protein sequence ID" value="ERF68374.1"/>
    <property type="molecule type" value="Genomic_DNA"/>
</dbReference>
<sequence length="344" mass="37539">MTGSPSVIYILYNAKASLLGKLNYVCRKLSTPADQSACAACDLTHGGLRLDESAEWKATKQKIPAQVKQLHTDELTPELSDFVSTNKLRYPVVLGQDSESESTLKVLLTSEDLAGVSKNHSGFLSLLLELGIVDMFDISLRGWKDGVVDPISRGVPQSITPGQITFSAFVCGLLSCFLATRPGYENVALAFWVLNRFLDCLDGSLARARGCATQLGGFLDLLSDFIIYSLLPISVARGQSEFVLIDWTALALLEASFHVNNFVLFYVAAVAADKSDGELTSVTMKPALIEGFESGLLFTMMLIWPARINVWSRIMAAGVAFGTAQRVWSLVPILKRFDARKKAE</sequence>
<dbReference type="InterPro" id="IPR000462">
    <property type="entry name" value="CDP-OH_P_trans"/>
</dbReference>
<dbReference type="InterPro" id="IPR048254">
    <property type="entry name" value="CDP_ALCOHOL_P_TRANSF_CS"/>
</dbReference>
<name>U1HHN7_ENDPU</name>
<dbReference type="RefSeq" id="XP_007805997.1">
    <property type="nucleotide sequence ID" value="XM_007807806.1"/>
</dbReference>
<keyword evidence="1 2" id="KW-0808">Transferase</keyword>
<evidence type="ECO:0000256" key="2">
    <source>
        <dbReference type="RuleBase" id="RU003750"/>
    </source>
</evidence>
<dbReference type="GO" id="GO:0016780">
    <property type="term" value="F:phosphotransferase activity, for other substituted phosphate groups"/>
    <property type="evidence" value="ECO:0007669"/>
    <property type="project" value="InterPro"/>
</dbReference>
<protein>
    <recommendedName>
        <fullName evidence="5">CDP-alcohol phosphatidyltransferase</fullName>
    </recommendedName>
</protein>
<evidence type="ECO:0000313" key="3">
    <source>
        <dbReference type="EMBL" id="ERF68374.1"/>
    </source>
</evidence>
<organism evidence="3 4">
    <name type="scientific">Endocarpon pusillum (strain Z07020 / HMAS-L-300199)</name>
    <name type="common">Lichen-forming fungus</name>
    <dbReference type="NCBI Taxonomy" id="1263415"/>
    <lineage>
        <taxon>Eukaryota</taxon>
        <taxon>Fungi</taxon>
        <taxon>Dikarya</taxon>
        <taxon>Ascomycota</taxon>
        <taxon>Pezizomycotina</taxon>
        <taxon>Eurotiomycetes</taxon>
        <taxon>Chaetothyriomycetidae</taxon>
        <taxon>Verrucariales</taxon>
        <taxon>Verrucariaceae</taxon>
        <taxon>Endocarpon</taxon>
    </lineage>
</organism>
<dbReference type="AlphaFoldDB" id="U1HHN7"/>
<dbReference type="InterPro" id="IPR043130">
    <property type="entry name" value="CDP-OH_PTrfase_TM_dom"/>
</dbReference>
<reference evidence="4" key="1">
    <citation type="journal article" date="2014" name="BMC Genomics">
        <title>Genome characteristics reveal the impact of lichenization on lichen-forming fungus Endocarpon pusillum Hedwig (Verrucariales, Ascomycota).</title>
        <authorList>
            <person name="Wang Y.-Y."/>
            <person name="Liu B."/>
            <person name="Zhang X.-Y."/>
            <person name="Zhou Q.-M."/>
            <person name="Zhang T."/>
            <person name="Li H."/>
            <person name="Yu Y.-F."/>
            <person name="Zhang X.-L."/>
            <person name="Hao X.-Y."/>
            <person name="Wang M."/>
            <person name="Wang L."/>
            <person name="Wei J.-C."/>
        </authorList>
    </citation>
    <scope>NUCLEOTIDE SEQUENCE [LARGE SCALE GENOMIC DNA]</scope>
    <source>
        <strain evidence="4">Z07020 / HMAS-L-300199</strain>
    </source>
</reference>
<evidence type="ECO:0000256" key="1">
    <source>
        <dbReference type="ARBA" id="ARBA00022679"/>
    </source>
</evidence>
<dbReference type="OrthoDB" id="10251079at2759"/>
<dbReference type="Gene3D" id="1.20.120.1760">
    <property type="match status" value="1"/>
</dbReference>
<dbReference type="GO" id="GO:0016020">
    <property type="term" value="C:membrane"/>
    <property type="evidence" value="ECO:0007669"/>
    <property type="project" value="InterPro"/>
</dbReference>
<dbReference type="Proteomes" id="UP000019373">
    <property type="component" value="Unassembled WGS sequence"/>
</dbReference>
<evidence type="ECO:0000313" key="4">
    <source>
        <dbReference type="Proteomes" id="UP000019373"/>
    </source>
</evidence>
<proteinExistence type="inferred from homology"/>
<accession>U1HHN7</accession>
<comment type="similarity">
    <text evidence="2">Belongs to the CDP-alcohol phosphatidyltransferase class-I family.</text>
</comment>
<dbReference type="GeneID" id="19241680"/>
<dbReference type="GO" id="GO:0008654">
    <property type="term" value="P:phospholipid biosynthetic process"/>
    <property type="evidence" value="ECO:0007669"/>
    <property type="project" value="InterPro"/>
</dbReference>
<dbReference type="HOGENOM" id="CLU_806604_0_0_1"/>
<dbReference type="Pfam" id="PF01066">
    <property type="entry name" value="CDP-OH_P_transf"/>
    <property type="match status" value="1"/>
</dbReference>